<dbReference type="Proteomes" id="UP000295531">
    <property type="component" value="Unassembled WGS sequence"/>
</dbReference>
<evidence type="ECO:0000256" key="2">
    <source>
        <dbReference type="SAM" id="Phobius"/>
    </source>
</evidence>
<keyword evidence="2" id="KW-1133">Transmembrane helix</keyword>
<protein>
    <submittedName>
        <fullName evidence="3">MSHA biogenesis protein MshN</fullName>
    </submittedName>
</protein>
<keyword evidence="2" id="KW-0812">Transmembrane</keyword>
<keyword evidence="4" id="KW-1185">Reference proteome</keyword>
<dbReference type="SUPFAM" id="SSF48452">
    <property type="entry name" value="TPR-like"/>
    <property type="match status" value="1"/>
</dbReference>
<sequence length="346" mass="37978">MSLINKVLNDLDQRNPTASRGNGSAVVAPPRFAWLRWVGLVLVVILVGVLAWWLLQSDSAPNGPAEQAVAEEHVIEKEPSVDKEPSVGKEPLAEQEPSAQKEPSAGEKPATGKDSIPQTVATKQPEIPARQPATTEEKPRGSFTKQSVELSNAELAERAWQKAKQAQQQGLFSDAAEHYQAALNAQSQQHDIRKEWAALEFGRGQATQALAILREGLAQYPNAHSLRLLAASMLEKQAQPNLALKLLQQAIPDASQLPQYYQLQASLAQQQGQITAMRDSYQALVDAQPDNGRWYLGLALALREQQPKQALTAFEQAAIRIEHTPTLNFIAEQIKLIRNQHATSTP</sequence>
<accession>A0A4V3CN54</accession>
<keyword evidence="2" id="KW-0472">Membrane</keyword>
<evidence type="ECO:0000313" key="4">
    <source>
        <dbReference type="Proteomes" id="UP000295531"/>
    </source>
</evidence>
<proteinExistence type="predicted"/>
<dbReference type="InterPro" id="IPR011990">
    <property type="entry name" value="TPR-like_helical_dom_sf"/>
</dbReference>
<dbReference type="AlphaFoldDB" id="A0A4V3CN54"/>
<feature type="transmembrane region" description="Helical" evidence="2">
    <location>
        <begin position="34"/>
        <end position="55"/>
    </location>
</feature>
<dbReference type="OrthoDB" id="5406098at2"/>
<evidence type="ECO:0000256" key="1">
    <source>
        <dbReference type="SAM" id="MobiDB-lite"/>
    </source>
</evidence>
<dbReference type="EMBL" id="SNXI01000008">
    <property type="protein sequence ID" value="TDP32752.1"/>
    <property type="molecule type" value="Genomic_DNA"/>
</dbReference>
<gene>
    <name evidence="3" type="ORF">DEU29_10897</name>
</gene>
<feature type="region of interest" description="Disordered" evidence="1">
    <location>
        <begin position="74"/>
        <end position="145"/>
    </location>
</feature>
<organism evidence="3 4">
    <name type="scientific">Idiomarina aquatica</name>
    <dbReference type="NCBI Taxonomy" id="1327752"/>
    <lineage>
        <taxon>Bacteria</taxon>
        <taxon>Pseudomonadati</taxon>
        <taxon>Pseudomonadota</taxon>
        <taxon>Gammaproteobacteria</taxon>
        <taxon>Alteromonadales</taxon>
        <taxon>Idiomarinaceae</taxon>
        <taxon>Idiomarina</taxon>
    </lineage>
</organism>
<evidence type="ECO:0000313" key="3">
    <source>
        <dbReference type="EMBL" id="TDP32752.1"/>
    </source>
</evidence>
<feature type="compositionally biased region" description="Basic and acidic residues" evidence="1">
    <location>
        <begin position="74"/>
        <end position="87"/>
    </location>
</feature>
<name>A0A4V3CN54_9GAMM</name>
<dbReference type="Gene3D" id="1.25.40.10">
    <property type="entry name" value="Tetratricopeptide repeat domain"/>
    <property type="match status" value="1"/>
</dbReference>
<dbReference type="RefSeq" id="WP_133539811.1">
    <property type="nucleotide sequence ID" value="NZ_SNXI01000008.1"/>
</dbReference>
<reference evidence="3 4" key="1">
    <citation type="submission" date="2019-03" db="EMBL/GenBank/DDBJ databases">
        <title>Freshwater and sediment microbial communities from various areas in North America, analyzing microbe dynamics in response to fracking.</title>
        <authorList>
            <person name="Lamendella R."/>
        </authorList>
    </citation>
    <scope>NUCLEOTIDE SEQUENCE [LARGE SCALE GENOMIC DNA]</scope>
    <source>
        <strain evidence="3 4">18_TX</strain>
    </source>
</reference>
<comment type="caution">
    <text evidence="3">The sequence shown here is derived from an EMBL/GenBank/DDBJ whole genome shotgun (WGS) entry which is preliminary data.</text>
</comment>